<evidence type="ECO:0000313" key="4">
    <source>
        <dbReference type="Proteomes" id="UP000601099"/>
    </source>
</evidence>
<keyword evidence="4" id="KW-1185">Reference proteome</keyword>
<keyword evidence="2" id="KW-1133">Transmembrane helix</keyword>
<name>A0ABS0L655_9BACT</name>
<gene>
    <name evidence="3" type="ORF">I5L79_18880</name>
</gene>
<protein>
    <submittedName>
        <fullName evidence="3">Uncharacterized protein</fullName>
    </submittedName>
</protein>
<dbReference type="Proteomes" id="UP000601099">
    <property type="component" value="Unassembled WGS sequence"/>
</dbReference>
<keyword evidence="2" id="KW-0812">Transmembrane</keyword>
<proteinExistence type="predicted"/>
<reference evidence="3 4" key="1">
    <citation type="submission" date="2020-11" db="EMBL/GenBank/DDBJ databases">
        <title>Hymenobacter sp.</title>
        <authorList>
            <person name="Kim M.K."/>
        </authorList>
    </citation>
    <scope>NUCLEOTIDE SEQUENCE [LARGE SCALE GENOMIC DNA]</scope>
    <source>
        <strain evidence="3 4">BT594</strain>
    </source>
</reference>
<evidence type="ECO:0000313" key="3">
    <source>
        <dbReference type="EMBL" id="MBG8555616.1"/>
    </source>
</evidence>
<feature type="transmembrane region" description="Helical" evidence="2">
    <location>
        <begin position="12"/>
        <end position="29"/>
    </location>
</feature>
<sequence length="60" mass="6787">MPFLRSLLSIRYYALVALLVYGVFVWANATSTRLLGDDNEAPTEARGNSLRGGRTHFYHK</sequence>
<evidence type="ECO:0000256" key="2">
    <source>
        <dbReference type="SAM" id="Phobius"/>
    </source>
</evidence>
<comment type="caution">
    <text evidence="3">The sequence shown here is derived from an EMBL/GenBank/DDBJ whole genome shotgun (WGS) entry which is preliminary data.</text>
</comment>
<organism evidence="3 4">
    <name type="scientific">Hymenobacter guriensis</name>
    <dbReference type="NCBI Taxonomy" id="2793065"/>
    <lineage>
        <taxon>Bacteria</taxon>
        <taxon>Pseudomonadati</taxon>
        <taxon>Bacteroidota</taxon>
        <taxon>Cytophagia</taxon>
        <taxon>Cytophagales</taxon>
        <taxon>Hymenobacteraceae</taxon>
        <taxon>Hymenobacter</taxon>
    </lineage>
</organism>
<evidence type="ECO:0000256" key="1">
    <source>
        <dbReference type="SAM" id="MobiDB-lite"/>
    </source>
</evidence>
<dbReference type="RefSeq" id="WP_196956636.1">
    <property type="nucleotide sequence ID" value="NZ_JADWYK010000014.1"/>
</dbReference>
<keyword evidence="2" id="KW-0472">Membrane</keyword>
<dbReference type="EMBL" id="JADWYK010000014">
    <property type="protein sequence ID" value="MBG8555616.1"/>
    <property type="molecule type" value="Genomic_DNA"/>
</dbReference>
<feature type="region of interest" description="Disordered" evidence="1">
    <location>
        <begin position="36"/>
        <end position="60"/>
    </location>
</feature>
<accession>A0ABS0L655</accession>